<dbReference type="AlphaFoldDB" id="A0A0C4DLD3"/>
<reference evidence="2" key="3">
    <citation type="submission" date="2011-03" db="EMBL/GenBank/DDBJ databases">
        <title>Annotation of Magnaporthe poae ATCC 64411.</title>
        <authorList>
            <person name="Ma L.-J."/>
            <person name="Dead R."/>
            <person name="Young S.K."/>
            <person name="Zeng Q."/>
            <person name="Gargeya S."/>
            <person name="Fitzgerald M."/>
            <person name="Haas B."/>
            <person name="Abouelleil A."/>
            <person name="Alvarado L."/>
            <person name="Arachchi H.M."/>
            <person name="Berlin A."/>
            <person name="Brown A."/>
            <person name="Chapman S.B."/>
            <person name="Chen Z."/>
            <person name="Dunbar C."/>
            <person name="Freedman E."/>
            <person name="Gearin G."/>
            <person name="Gellesch M."/>
            <person name="Goldberg J."/>
            <person name="Griggs A."/>
            <person name="Gujja S."/>
            <person name="Heiman D."/>
            <person name="Howarth C."/>
            <person name="Larson L."/>
            <person name="Lui A."/>
            <person name="MacDonald P.J.P."/>
            <person name="Mehta T."/>
            <person name="Montmayeur A."/>
            <person name="Murphy C."/>
            <person name="Neiman D."/>
            <person name="Pearson M."/>
            <person name="Priest M."/>
            <person name="Roberts A."/>
            <person name="Saif S."/>
            <person name="Shea T."/>
            <person name="Shenoy N."/>
            <person name="Sisk P."/>
            <person name="Stolte C."/>
            <person name="Sykes S."/>
            <person name="Yandava C."/>
            <person name="Wortman J."/>
            <person name="Nusbaum C."/>
            <person name="Birren B."/>
        </authorList>
    </citation>
    <scope>NUCLEOTIDE SEQUENCE</scope>
    <source>
        <strain evidence="2">ATCC 64411</strain>
    </source>
</reference>
<reference evidence="4" key="1">
    <citation type="submission" date="2010-05" db="EMBL/GenBank/DDBJ databases">
        <title>The genome sequence of Magnaporthe poae strain ATCC 64411.</title>
        <authorList>
            <person name="Ma L.-J."/>
            <person name="Dead R."/>
            <person name="Young S."/>
            <person name="Zeng Q."/>
            <person name="Koehrsen M."/>
            <person name="Alvarado L."/>
            <person name="Berlin A."/>
            <person name="Chapman S.B."/>
            <person name="Chen Z."/>
            <person name="Freedman E."/>
            <person name="Gellesch M."/>
            <person name="Goldberg J."/>
            <person name="Griggs A."/>
            <person name="Gujja S."/>
            <person name="Heilman E.R."/>
            <person name="Heiman D."/>
            <person name="Hepburn T."/>
            <person name="Howarth C."/>
            <person name="Jen D."/>
            <person name="Larson L."/>
            <person name="Mehta T."/>
            <person name="Neiman D."/>
            <person name="Pearson M."/>
            <person name="Roberts A."/>
            <person name="Saif S."/>
            <person name="Shea T."/>
            <person name="Shenoy N."/>
            <person name="Sisk P."/>
            <person name="Stolte C."/>
            <person name="Sykes S."/>
            <person name="Walk T."/>
            <person name="White J."/>
            <person name="Yandava C."/>
            <person name="Haas B."/>
            <person name="Nusbaum C."/>
            <person name="Birren B."/>
        </authorList>
    </citation>
    <scope>NUCLEOTIDE SEQUENCE [LARGE SCALE GENOMIC DNA]</scope>
    <source>
        <strain evidence="4">ATCC 64411 / 73-15</strain>
    </source>
</reference>
<gene>
    <name evidence="2" type="ORF">MAPG_00574</name>
</gene>
<feature type="region of interest" description="Disordered" evidence="1">
    <location>
        <begin position="112"/>
        <end position="150"/>
    </location>
</feature>
<reference evidence="2" key="2">
    <citation type="submission" date="2010-05" db="EMBL/GenBank/DDBJ databases">
        <title>The Genome Sequence of Magnaporthe poae strain ATCC 64411.</title>
        <authorList>
            <consortium name="The Broad Institute Genome Sequencing Platform"/>
            <consortium name="Broad Institute Genome Sequencing Center for Infectious Disease"/>
            <person name="Ma L.-J."/>
            <person name="Dead R."/>
            <person name="Young S."/>
            <person name="Zeng Q."/>
            <person name="Koehrsen M."/>
            <person name="Alvarado L."/>
            <person name="Berlin A."/>
            <person name="Chapman S.B."/>
            <person name="Chen Z."/>
            <person name="Freedman E."/>
            <person name="Gellesch M."/>
            <person name="Goldberg J."/>
            <person name="Griggs A."/>
            <person name="Gujja S."/>
            <person name="Heilman E.R."/>
            <person name="Heiman D."/>
            <person name="Hepburn T."/>
            <person name="Howarth C."/>
            <person name="Jen D."/>
            <person name="Larson L."/>
            <person name="Mehta T."/>
            <person name="Neiman D."/>
            <person name="Pearson M."/>
            <person name="Roberts A."/>
            <person name="Saif S."/>
            <person name="Shea T."/>
            <person name="Shenoy N."/>
            <person name="Sisk P."/>
            <person name="Stolte C."/>
            <person name="Sykes S."/>
            <person name="Walk T."/>
            <person name="White J."/>
            <person name="Yandava C."/>
            <person name="Haas B."/>
            <person name="Nusbaum C."/>
            <person name="Birren B."/>
        </authorList>
    </citation>
    <scope>NUCLEOTIDE SEQUENCE</scope>
    <source>
        <strain evidence="2">ATCC 64411</strain>
    </source>
</reference>
<evidence type="ECO:0000256" key="1">
    <source>
        <dbReference type="SAM" id="MobiDB-lite"/>
    </source>
</evidence>
<proteinExistence type="predicted"/>
<keyword evidence="4" id="KW-1185">Reference proteome</keyword>
<dbReference type="EnsemblFungi" id="MAPG_00574T0">
    <property type="protein sequence ID" value="MAPG_00574T0"/>
    <property type="gene ID" value="MAPG_00574"/>
</dbReference>
<organism evidence="3 4">
    <name type="scientific">Magnaporthiopsis poae (strain ATCC 64411 / 73-15)</name>
    <name type="common">Kentucky bluegrass fungus</name>
    <name type="synonym">Magnaporthe poae</name>
    <dbReference type="NCBI Taxonomy" id="644358"/>
    <lineage>
        <taxon>Eukaryota</taxon>
        <taxon>Fungi</taxon>
        <taxon>Dikarya</taxon>
        <taxon>Ascomycota</taxon>
        <taxon>Pezizomycotina</taxon>
        <taxon>Sordariomycetes</taxon>
        <taxon>Sordariomycetidae</taxon>
        <taxon>Magnaporthales</taxon>
        <taxon>Magnaporthaceae</taxon>
        <taxon>Magnaporthiopsis</taxon>
    </lineage>
</organism>
<reference evidence="3" key="4">
    <citation type="journal article" date="2015" name="G3 (Bethesda)">
        <title>Genome sequences of three phytopathogenic species of the Magnaporthaceae family of fungi.</title>
        <authorList>
            <person name="Okagaki L.H."/>
            <person name="Nunes C.C."/>
            <person name="Sailsbery J."/>
            <person name="Clay B."/>
            <person name="Brown D."/>
            <person name="John T."/>
            <person name="Oh Y."/>
            <person name="Young N."/>
            <person name="Fitzgerald M."/>
            <person name="Haas B.J."/>
            <person name="Zeng Q."/>
            <person name="Young S."/>
            <person name="Adiconis X."/>
            <person name="Fan L."/>
            <person name="Levin J.Z."/>
            <person name="Mitchell T.K."/>
            <person name="Okubara P.A."/>
            <person name="Farman M.L."/>
            <person name="Kohn L.M."/>
            <person name="Birren B."/>
            <person name="Ma L.-J."/>
            <person name="Dean R.A."/>
        </authorList>
    </citation>
    <scope>NUCLEOTIDE SEQUENCE</scope>
    <source>
        <strain evidence="3">ATCC 64411 / 73-15</strain>
    </source>
</reference>
<dbReference type="VEuPathDB" id="FungiDB:MAPG_00574"/>
<sequence length="252" mass="27208">MGWGLPPTWLTRRSVLDCLLADSPGRVSQDRSMARIIVVRAKASKEKRWPWGSGLSESGLWIIKTRRALGPGIRRGRGCRAGVSSWLGDILLSGLLYRSVQDPAQLVRMAGSTTPKWTPQNPSWNGNTRRYGGRLMAPGRNKGPQRRGGRVHKTKIVQGNFNTMQVESPKRASPVACARLPYVYTHPSVKGPIQIGPAGLACRPVPGSHVISLAEAHAGAPLADDGDGDRSGVVGSYSRGTSRGTYRTKPQA</sequence>
<dbReference type="EMBL" id="ADBL01000138">
    <property type="status" value="NOT_ANNOTATED_CDS"/>
    <property type="molecule type" value="Genomic_DNA"/>
</dbReference>
<feature type="region of interest" description="Disordered" evidence="1">
    <location>
        <begin position="220"/>
        <end position="252"/>
    </location>
</feature>
<protein>
    <submittedName>
        <fullName evidence="2 3">Uncharacterized protein</fullName>
    </submittedName>
</protein>
<evidence type="ECO:0000313" key="4">
    <source>
        <dbReference type="Proteomes" id="UP000011715"/>
    </source>
</evidence>
<dbReference type="EMBL" id="GL876966">
    <property type="protein sequence ID" value="KLU81486.1"/>
    <property type="molecule type" value="Genomic_DNA"/>
</dbReference>
<evidence type="ECO:0000313" key="2">
    <source>
        <dbReference type="EMBL" id="KLU81486.1"/>
    </source>
</evidence>
<reference evidence="3" key="5">
    <citation type="submission" date="2015-06" db="UniProtKB">
        <authorList>
            <consortium name="EnsemblFungi"/>
        </authorList>
    </citation>
    <scope>IDENTIFICATION</scope>
    <source>
        <strain evidence="3">ATCC 64411</strain>
    </source>
</reference>
<evidence type="ECO:0000313" key="3">
    <source>
        <dbReference type="EnsemblFungi" id="MAPG_00574T0"/>
    </source>
</evidence>
<name>A0A0C4DLD3_MAGP6</name>
<accession>A0A0C4DLD3</accession>
<feature type="compositionally biased region" description="Polar residues" evidence="1">
    <location>
        <begin position="112"/>
        <end position="128"/>
    </location>
</feature>
<feature type="compositionally biased region" description="Low complexity" evidence="1">
    <location>
        <begin position="231"/>
        <end position="252"/>
    </location>
</feature>
<dbReference type="Proteomes" id="UP000011715">
    <property type="component" value="Unassembled WGS sequence"/>
</dbReference>